<feature type="transmembrane region" description="Helical" evidence="1">
    <location>
        <begin position="20"/>
        <end position="40"/>
    </location>
</feature>
<sequence>MEMQGEEKTRGKKSEKGLNIIITLVILAVLAAFGWLFYLFTFAPK</sequence>
<name>A0AA41XCZ8_9BACI</name>
<evidence type="ECO:0000313" key="2">
    <source>
        <dbReference type="EMBL" id="MCP8970598.1"/>
    </source>
</evidence>
<evidence type="ECO:0000256" key="1">
    <source>
        <dbReference type="SAM" id="Phobius"/>
    </source>
</evidence>
<organism evidence="2 3">
    <name type="scientific">Ectobacillus ponti</name>
    <dbReference type="NCBI Taxonomy" id="2961894"/>
    <lineage>
        <taxon>Bacteria</taxon>
        <taxon>Bacillati</taxon>
        <taxon>Bacillota</taxon>
        <taxon>Bacilli</taxon>
        <taxon>Bacillales</taxon>
        <taxon>Bacillaceae</taxon>
        <taxon>Ectobacillus</taxon>
    </lineage>
</organism>
<dbReference type="EMBL" id="JANCLT010000013">
    <property type="protein sequence ID" value="MCP8970598.1"/>
    <property type="molecule type" value="Genomic_DNA"/>
</dbReference>
<keyword evidence="1" id="KW-1133">Transmembrane helix</keyword>
<keyword evidence="1" id="KW-0472">Membrane</keyword>
<evidence type="ECO:0000313" key="3">
    <source>
        <dbReference type="Proteomes" id="UP001156102"/>
    </source>
</evidence>
<keyword evidence="1" id="KW-0812">Transmembrane</keyword>
<proteinExistence type="predicted"/>
<reference evidence="2" key="1">
    <citation type="submission" date="2022-07" db="EMBL/GenBank/DDBJ databases">
        <authorList>
            <person name="Li W.-J."/>
            <person name="Deng Q.-Q."/>
        </authorList>
    </citation>
    <scope>NUCLEOTIDE SEQUENCE</scope>
    <source>
        <strain evidence="2">SYSU M60031</strain>
    </source>
</reference>
<accession>A0AA41XCZ8</accession>
<dbReference type="AlphaFoldDB" id="A0AA41XCZ8"/>
<keyword evidence="3" id="KW-1185">Reference proteome</keyword>
<gene>
    <name evidence="2" type="ORF">NK662_18945</name>
</gene>
<comment type="caution">
    <text evidence="2">The sequence shown here is derived from an EMBL/GenBank/DDBJ whole genome shotgun (WGS) entry which is preliminary data.</text>
</comment>
<dbReference type="Proteomes" id="UP001156102">
    <property type="component" value="Unassembled WGS sequence"/>
</dbReference>
<dbReference type="RefSeq" id="WP_254760519.1">
    <property type="nucleotide sequence ID" value="NZ_JANCLT010000013.1"/>
</dbReference>
<protein>
    <submittedName>
        <fullName evidence="2">Uncharacterized protein</fullName>
    </submittedName>
</protein>